<gene>
    <name evidence="3" type="ORF">L914_05753</name>
    <name evidence="2" type="ORF">L917_05627</name>
</gene>
<protein>
    <submittedName>
        <fullName evidence="2">Uncharacterized protein</fullName>
    </submittedName>
</protein>
<reference evidence="2" key="1">
    <citation type="submission" date="2013-11" db="EMBL/GenBank/DDBJ databases">
        <title>The Genome Sequence of Phytophthora parasitica CHvinca01.</title>
        <authorList>
            <consortium name="The Broad Institute Genomics Platform"/>
            <person name="Russ C."/>
            <person name="Tyler B."/>
            <person name="Panabieres F."/>
            <person name="Shan W."/>
            <person name="Tripathy S."/>
            <person name="Grunwald N."/>
            <person name="Machado M."/>
            <person name="Johnson C.S."/>
            <person name="Arredondo F."/>
            <person name="Hong C."/>
            <person name="Coffey M."/>
            <person name="Young S.K."/>
            <person name="Zeng Q."/>
            <person name="Gargeya S."/>
            <person name="Fitzgerald M."/>
            <person name="Abouelleil A."/>
            <person name="Alvarado L."/>
            <person name="Chapman S.B."/>
            <person name="Gainer-Dewar J."/>
            <person name="Goldberg J."/>
            <person name="Griggs A."/>
            <person name="Gujja S."/>
            <person name="Hansen M."/>
            <person name="Howarth C."/>
            <person name="Imamovic A."/>
            <person name="Ireland A."/>
            <person name="Larimer J."/>
            <person name="McCowan C."/>
            <person name="Murphy C."/>
            <person name="Pearson M."/>
            <person name="Poon T.W."/>
            <person name="Priest M."/>
            <person name="Roberts A."/>
            <person name="Saif S."/>
            <person name="Shea T."/>
            <person name="Sykes S."/>
            <person name="Wortman J."/>
            <person name="Nusbaum C."/>
            <person name="Birren B."/>
        </authorList>
    </citation>
    <scope>NUCLEOTIDE SEQUENCE [LARGE SCALE GENOMIC DNA]</scope>
    <source>
        <strain evidence="2">CHvinca01</strain>
    </source>
</reference>
<organism evidence="2">
    <name type="scientific">Phytophthora nicotianae</name>
    <name type="common">Potato buckeye rot agent</name>
    <name type="synonym">Phytophthora parasitica</name>
    <dbReference type="NCBI Taxonomy" id="4792"/>
    <lineage>
        <taxon>Eukaryota</taxon>
        <taxon>Sar</taxon>
        <taxon>Stramenopiles</taxon>
        <taxon>Oomycota</taxon>
        <taxon>Peronosporomycetes</taxon>
        <taxon>Peronosporales</taxon>
        <taxon>Peronosporaceae</taxon>
        <taxon>Phytophthora</taxon>
    </lineage>
</organism>
<dbReference type="Proteomes" id="UP000054532">
    <property type="component" value="Unassembled WGS sequence"/>
</dbReference>
<proteinExistence type="predicted"/>
<feature type="region of interest" description="Disordered" evidence="1">
    <location>
        <begin position="14"/>
        <end position="44"/>
    </location>
</feature>
<dbReference type="Proteomes" id="UP000054423">
    <property type="component" value="Unassembled WGS sequence"/>
</dbReference>
<dbReference type="EMBL" id="KI692058">
    <property type="protein sequence ID" value="ETM50162.1"/>
    <property type="molecule type" value="Genomic_DNA"/>
</dbReference>
<name>W2LHS3_PHYNI</name>
<evidence type="ECO:0000313" key="2">
    <source>
        <dbReference type="EMBL" id="ETL97013.1"/>
    </source>
</evidence>
<dbReference type="AlphaFoldDB" id="W2LHS3"/>
<accession>W2LHS3</accession>
<evidence type="ECO:0000313" key="3">
    <source>
        <dbReference type="EMBL" id="ETM50162.1"/>
    </source>
</evidence>
<dbReference type="EMBL" id="KI678802">
    <property type="protein sequence ID" value="ETL97013.1"/>
    <property type="molecule type" value="Genomic_DNA"/>
</dbReference>
<sequence length="71" mass="7972">MELQGRLELRLQLEQPEAPVPRAQPGLEPQGLEPQGLEPPAPEPQEVQVRRIGVIFARIERAICWAYTSTS</sequence>
<evidence type="ECO:0000256" key="1">
    <source>
        <dbReference type="SAM" id="MobiDB-lite"/>
    </source>
</evidence>
<reference evidence="3" key="2">
    <citation type="submission" date="2013-11" db="EMBL/GenBank/DDBJ databases">
        <title>The Genome Sequence of Phytophthora parasitica IAC_01/95.</title>
        <authorList>
            <consortium name="The Broad Institute Genomics Platform"/>
            <person name="Russ C."/>
            <person name="Tyler B."/>
            <person name="Panabieres F."/>
            <person name="Shan W."/>
            <person name="Tripathy S."/>
            <person name="Grunwald N."/>
            <person name="Machado M."/>
            <person name="Johnson C.S."/>
            <person name="Arredondo F."/>
            <person name="Hong C."/>
            <person name="Coffey M."/>
            <person name="Young S.K."/>
            <person name="Zeng Q."/>
            <person name="Gargeya S."/>
            <person name="Fitzgerald M."/>
            <person name="Abouelleil A."/>
            <person name="Alvarado L."/>
            <person name="Chapman S.B."/>
            <person name="Gainer-Dewar J."/>
            <person name="Goldberg J."/>
            <person name="Griggs A."/>
            <person name="Gujja S."/>
            <person name="Hansen M."/>
            <person name="Howarth C."/>
            <person name="Imamovic A."/>
            <person name="Ireland A."/>
            <person name="Larimer J."/>
            <person name="McCowan C."/>
            <person name="Murphy C."/>
            <person name="Pearson M."/>
            <person name="Poon T.W."/>
            <person name="Priest M."/>
            <person name="Roberts A."/>
            <person name="Saif S."/>
            <person name="Shea T."/>
            <person name="Sykes S."/>
            <person name="Wortman J."/>
            <person name="Nusbaum C."/>
            <person name="Birren B."/>
        </authorList>
    </citation>
    <scope>NUCLEOTIDE SEQUENCE [LARGE SCALE GENOMIC DNA]</scope>
    <source>
        <strain evidence="3">IAC_01/95</strain>
    </source>
</reference>